<reference evidence="1" key="1">
    <citation type="submission" date="2021-01" db="EMBL/GenBank/DDBJ databases">
        <authorList>
            <consortium name="Genoscope - CEA"/>
            <person name="William W."/>
        </authorList>
    </citation>
    <scope>NUCLEOTIDE SEQUENCE</scope>
</reference>
<evidence type="ECO:0000313" key="2">
    <source>
        <dbReference type="Proteomes" id="UP000692954"/>
    </source>
</evidence>
<sequence length="246" mass="29743">MSGSFFLHDNCIEISKNSSLRKELIAFIKLKFATQTKQADNNNKTMYFYCDLHPFLNLPNYLGYIIGYNHPLLKDQIQIDPKKHKITQDQADKYLETDLDQFEIQLYDFYQRNNRKIEDIPENIRMLMLSVLFIFKDFKTVKNLAFLQTFNHLYKEIAKFQYPKKKGFNILKTHIENVKDFFKDRFHRKDGTVRQQNFINDFKEVPSHKKKRFQNQISQIFYCSSKCIIVIKIVQQFNYKLSQYYF</sequence>
<dbReference type="AlphaFoldDB" id="A0A8S1P9B8"/>
<protein>
    <submittedName>
        <fullName evidence="1">Uncharacterized protein</fullName>
    </submittedName>
</protein>
<dbReference type="EMBL" id="CAJJDN010000072">
    <property type="protein sequence ID" value="CAD8099766.1"/>
    <property type="molecule type" value="Genomic_DNA"/>
</dbReference>
<gene>
    <name evidence="1" type="ORF">PSON_ATCC_30995.1.T0720188</name>
</gene>
<organism evidence="1 2">
    <name type="scientific">Paramecium sonneborni</name>
    <dbReference type="NCBI Taxonomy" id="65129"/>
    <lineage>
        <taxon>Eukaryota</taxon>
        <taxon>Sar</taxon>
        <taxon>Alveolata</taxon>
        <taxon>Ciliophora</taxon>
        <taxon>Intramacronucleata</taxon>
        <taxon>Oligohymenophorea</taxon>
        <taxon>Peniculida</taxon>
        <taxon>Parameciidae</taxon>
        <taxon>Paramecium</taxon>
    </lineage>
</organism>
<comment type="caution">
    <text evidence="1">The sequence shown here is derived from an EMBL/GenBank/DDBJ whole genome shotgun (WGS) entry which is preliminary data.</text>
</comment>
<evidence type="ECO:0000313" key="1">
    <source>
        <dbReference type="EMBL" id="CAD8099766.1"/>
    </source>
</evidence>
<name>A0A8S1P9B8_9CILI</name>
<keyword evidence="2" id="KW-1185">Reference proteome</keyword>
<accession>A0A8S1P9B8</accession>
<dbReference type="OrthoDB" id="309724at2759"/>
<dbReference type="Proteomes" id="UP000692954">
    <property type="component" value="Unassembled WGS sequence"/>
</dbReference>
<proteinExistence type="predicted"/>